<dbReference type="GO" id="GO:0030488">
    <property type="term" value="P:tRNA methylation"/>
    <property type="evidence" value="ECO:0007669"/>
    <property type="project" value="TreeGrafter"/>
</dbReference>
<organism evidence="5">
    <name type="scientific">Candidatus Methanomethylicus mesodigestus</name>
    <dbReference type="NCBI Taxonomy" id="1867258"/>
    <lineage>
        <taxon>Archaea</taxon>
        <taxon>Thermoproteota</taxon>
        <taxon>Methanosuratincolia</taxon>
        <taxon>Candidatus Methanomethylicales</taxon>
        <taxon>Candidatus Methanomethylicaceae</taxon>
        <taxon>Candidatus Methanomethylicus</taxon>
    </lineage>
</organism>
<sequence length="186" mass="20255">MKVRELVLLAPSSELASGRGGGISRFVVGGLLVSHGARADAKVSIIFDGERCVTFEGWRMRNVRPDEQSLSGILRAGLNKADRGGRVMQGITASRKTLREVIEGWGSKGGRYYYSGARGKVSGVGSDFLALFEYPEMQKSTEETLLAQGFEKLKLGRRDLFPDQAVVLLNNIADERILAGDAHKRG</sequence>
<evidence type="ECO:0000256" key="2">
    <source>
        <dbReference type="ARBA" id="ARBA00022603"/>
    </source>
</evidence>
<dbReference type="PANTHER" id="PTHR40703:SF1">
    <property type="entry name" value="TRNA (PSEUDOURIDINE(54)-N(1))-METHYLTRANSFERASE"/>
    <property type="match status" value="1"/>
</dbReference>
<protein>
    <recommendedName>
        <fullName evidence="6">tRNA (pseudouridine(54)-N(1))-methyltransferase</fullName>
    </recommendedName>
</protein>
<dbReference type="InterPro" id="IPR007158">
    <property type="entry name" value="TrmY"/>
</dbReference>
<evidence type="ECO:0000313" key="5">
    <source>
        <dbReference type="EMBL" id="HFK19892.1"/>
    </source>
</evidence>
<proteinExistence type="predicted"/>
<keyword evidence="3" id="KW-0808">Transferase</keyword>
<reference evidence="5" key="1">
    <citation type="journal article" date="2020" name="mSystems">
        <title>Genome- and Community-Level Interaction Insights into Carbon Utilization and Element Cycling Functions of Hydrothermarchaeota in Hydrothermal Sediment.</title>
        <authorList>
            <person name="Zhou Z."/>
            <person name="Liu Y."/>
            <person name="Xu W."/>
            <person name="Pan J."/>
            <person name="Luo Z.H."/>
            <person name="Li M."/>
        </authorList>
    </citation>
    <scope>NUCLEOTIDE SEQUENCE [LARGE SCALE GENOMIC DNA]</scope>
    <source>
        <strain evidence="5">SpSt-468</strain>
    </source>
</reference>
<dbReference type="Pfam" id="PF04013">
    <property type="entry name" value="Methyltrn_RNA_2"/>
    <property type="match status" value="1"/>
</dbReference>
<dbReference type="GO" id="GO:0008757">
    <property type="term" value="F:S-adenosylmethionine-dependent methyltransferase activity"/>
    <property type="evidence" value="ECO:0007669"/>
    <property type="project" value="TreeGrafter"/>
</dbReference>
<accession>A0A7C3IS50</accession>
<dbReference type="EMBL" id="DSTX01000001">
    <property type="protein sequence ID" value="HFK19892.1"/>
    <property type="molecule type" value="Genomic_DNA"/>
</dbReference>
<dbReference type="PANTHER" id="PTHR40703">
    <property type="entry name" value="TRNA (PSEUDOURIDINE(54)-N(1))-METHYLTRANSFERASE"/>
    <property type="match status" value="1"/>
</dbReference>
<dbReference type="Gene3D" id="3.40.1280.10">
    <property type="match status" value="1"/>
</dbReference>
<dbReference type="AlphaFoldDB" id="A0A7C3IS50"/>
<evidence type="ECO:0000256" key="1">
    <source>
        <dbReference type="ARBA" id="ARBA00022490"/>
    </source>
</evidence>
<gene>
    <name evidence="5" type="ORF">ENS19_01270</name>
</gene>
<dbReference type="InterPro" id="IPR029026">
    <property type="entry name" value="tRNA_m1G_MTases_N"/>
</dbReference>
<evidence type="ECO:0000256" key="4">
    <source>
        <dbReference type="ARBA" id="ARBA00022691"/>
    </source>
</evidence>
<dbReference type="SUPFAM" id="SSF75217">
    <property type="entry name" value="alpha/beta knot"/>
    <property type="match status" value="1"/>
</dbReference>
<dbReference type="InterPro" id="IPR029028">
    <property type="entry name" value="Alpha/beta_knot_MTases"/>
</dbReference>
<comment type="caution">
    <text evidence="5">The sequence shown here is derived from an EMBL/GenBank/DDBJ whole genome shotgun (WGS) entry which is preliminary data.</text>
</comment>
<keyword evidence="4" id="KW-0949">S-adenosyl-L-methionine</keyword>
<keyword evidence="1" id="KW-0963">Cytoplasm</keyword>
<evidence type="ECO:0000256" key="3">
    <source>
        <dbReference type="ARBA" id="ARBA00022679"/>
    </source>
</evidence>
<keyword evidence="2" id="KW-0489">Methyltransferase</keyword>
<evidence type="ECO:0008006" key="6">
    <source>
        <dbReference type="Google" id="ProtNLM"/>
    </source>
</evidence>
<dbReference type="GO" id="GO:0008175">
    <property type="term" value="F:tRNA methyltransferase activity"/>
    <property type="evidence" value="ECO:0007669"/>
    <property type="project" value="InterPro"/>
</dbReference>
<name>A0A7C3IS50_9CREN</name>